<evidence type="ECO:0000313" key="1">
    <source>
        <dbReference type="EMBL" id="BCB90084.1"/>
    </source>
</evidence>
<dbReference type="KEGG" id="psuu:Psuf_073970"/>
<accession>A0A6F8YVJ9</accession>
<organism evidence="1 2">
    <name type="scientific">Phytohabitans suffuscus</name>
    <dbReference type="NCBI Taxonomy" id="624315"/>
    <lineage>
        <taxon>Bacteria</taxon>
        <taxon>Bacillati</taxon>
        <taxon>Actinomycetota</taxon>
        <taxon>Actinomycetes</taxon>
        <taxon>Micromonosporales</taxon>
        <taxon>Micromonosporaceae</taxon>
    </lineage>
</organism>
<dbReference type="AlphaFoldDB" id="A0A6F8YVJ9"/>
<dbReference type="EMBL" id="AP022871">
    <property type="protein sequence ID" value="BCB90084.1"/>
    <property type="molecule type" value="Genomic_DNA"/>
</dbReference>
<gene>
    <name evidence="1" type="ORF">Psuf_073970</name>
</gene>
<sequence>MAGTASAYGGTTGWLHAPLAITTVRQRISPALVVTWYPPPVRRTLVTSVPVRTGAFVAAAKRSMNPITSPMVM</sequence>
<reference evidence="1 2" key="1">
    <citation type="submission" date="2020-03" db="EMBL/GenBank/DDBJ databases">
        <title>Whole genome shotgun sequence of Phytohabitans suffuscus NBRC 105367.</title>
        <authorList>
            <person name="Komaki H."/>
            <person name="Tamura T."/>
        </authorList>
    </citation>
    <scope>NUCLEOTIDE SEQUENCE [LARGE SCALE GENOMIC DNA]</scope>
    <source>
        <strain evidence="1 2">NBRC 105367</strain>
    </source>
</reference>
<proteinExistence type="predicted"/>
<protein>
    <submittedName>
        <fullName evidence="1">Uncharacterized protein</fullName>
    </submittedName>
</protein>
<reference evidence="1 2" key="2">
    <citation type="submission" date="2020-03" db="EMBL/GenBank/DDBJ databases">
        <authorList>
            <person name="Ichikawa N."/>
            <person name="Kimura A."/>
            <person name="Kitahashi Y."/>
            <person name="Uohara A."/>
        </authorList>
    </citation>
    <scope>NUCLEOTIDE SEQUENCE [LARGE SCALE GENOMIC DNA]</scope>
    <source>
        <strain evidence="1 2">NBRC 105367</strain>
    </source>
</reference>
<dbReference type="Proteomes" id="UP000503011">
    <property type="component" value="Chromosome"/>
</dbReference>
<keyword evidence="2" id="KW-1185">Reference proteome</keyword>
<name>A0A6F8YVJ9_9ACTN</name>
<evidence type="ECO:0000313" key="2">
    <source>
        <dbReference type="Proteomes" id="UP000503011"/>
    </source>
</evidence>